<evidence type="ECO:0000313" key="2">
    <source>
        <dbReference type="EMBL" id="CAH3110508.1"/>
    </source>
</evidence>
<dbReference type="EMBL" id="CALNXJ010000012">
    <property type="protein sequence ID" value="CAH3110508.1"/>
    <property type="molecule type" value="Genomic_DNA"/>
</dbReference>
<dbReference type="PANTHER" id="PTHR14552:SF21">
    <property type="entry name" value="DCTP PYROPHOSPHATASE 1"/>
    <property type="match status" value="1"/>
</dbReference>
<dbReference type="PANTHER" id="PTHR14552">
    <property type="match status" value="1"/>
</dbReference>
<dbReference type="Proteomes" id="UP001159428">
    <property type="component" value="Unassembled WGS sequence"/>
</dbReference>
<keyword evidence="1" id="KW-1133">Transmembrane helix</keyword>
<gene>
    <name evidence="2" type="ORF">PMEA_00003706</name>
</gene>
<evidence type="ECO:0000313" key="3">
    <source>
        <dbReference type="Proteomes" id="UP001159428"/>
    </source>
</evidence>
<keyword evidence="1" id="KW-0812">Transmembrane</keyword>
<accession>A0AAU9WHI9</accession>
<keyword evidence="3" id="KW-1185">Reference proteome</keyword>
<comment type="caution">
    <text evidence="2">The sequence shown here is derived from an EMBL/GenBank/DDBJ whole genome shotgun (WGS) entry which is preliminary data.</text>
</comment>
<organism evidence="2 3">
    <name type="scientific">Pocillopora meandrina</name>
    <dbReference type="NCBI Taxonomy" id="46732"/>
    <lineage>
        <taxon>Eukaryota</taxon>
        <taxon>Metazoa</taxon>
        <taxon>Cnidaria</taxon>
        <taxon>Anthozoa</taxon>
        <taxon>Hexacorallia</taxon>
        <taxon>Scleractinia</taxon>
        <taxon>Astrocoeniina</taxon>
        <taxon>Pocilloporidae</taxon>
        <taxon>Pocillopora</taxon>
    </lineage>
</organism>
<reference evidence="2 3" key="1">
    <citation type="submission" date="2022-05" db="EMBL/GenBank/DDBJ databases">
        <authorList>
            <consortium name="Genoscope - CEA"/>
            <person name="William W."/>
        </authorList>
    </citation>
    <scope>NUCLEOTIDE SEQUENCE [LARGE SCALE GENOMIC DNA]</scope>
</reference>
<keyword evidence="1" id="KW-0472">Membrane</keyword>
<evidence type="ECO:0000256" key="1">
    <source>
        <dbReference type="SAM" id="Phobius"/>
    </source>
</evidence>
<proteinExistence type="predicted"/>
<name>A0AAU9WHI9_9CNID</name>
<dbReference type="Gene3D" id="1.10.287.1080">
    <property type="entry name" value="MazG-like"/>
    <property type="match status" value="1"/>
</dbReference>
<dbReference type="AlphaFoldDB" id="A0AAU9WHI9"/>
<protein>
    <submittedName>
        <fullName evidence="2">Uncharacterized protein</fullName>
    </submittedName>
</protein>
<dbReference type="SUPFAM" id="SSF101386">
    <property type="entry name" value="all-alpha NTP pyrophosphatases"/>
    <property type="match status" value="1"/>
</dbReference>
<feature type="transmembrane region" description="Helical" evidence="1">
    <location>
        <begin position="21"/>
        <end position="40"/>
    </location>
</feature>
<sequence length="110" mass="12919">MPLLTTDNELLPFNFLPHECGLIRIYLLFQVSIVVSFFTFSRQTQSQFTTERNWNQFHQLRNPVLAMVGEVGEVAELLKWKGEVKEGLQDWSPKEKHHLAQELSDVLFTW</sequence>